<accession>A0A915EXL3</accession>
<name>A0A915EXL3_9CEST</name>
<dbReference type="WBParaSite" id="maker-E.canG7_contigs_7430-snap-gene-0.0-mRNA-1">
    <property type="protein sequence ID" value="maker-E.canG7_contigs_7430-snap-gene-0.0-mRNA-1"/>
    <property type="gene ID" value="EcG7_10914"/>
</dbReference>
<proteinExistence type="predicted"/>
<sequence>MNTIKRSCVDGYTQIAWLRNDNPVVGEAGRCSSPHHASGPHHDDWRGLAGRLLPPLEFTRSISETDFAYALE</sequence>
<evidence type="ECO:0000313" key="1">
    <source>
        <dbReference type="Proteomes" id="UP000887562"/>
    </source>
</evidence>
<organism evidence="1 2">
    <name type="scientific">Echinococcus canadensis</name>
    <dbReference type="NCBI Taxonomy" id="519352"/>
    <lineage>
        <taxon>Eukaryota</taxon>
        <taxon>Metazoa</taxon>
        <taxon>Spiralia</taxon>
        <taxon>Lophotrochozoa</taxon>
        <taxon>Platyhelminthes</taxon>
        <taxon>Cestoda</taxon>
        <taxon>Eucestoda</taxon>
        <taxon>Cyclophyllidea</taxon>
        <taxon>Taeniidae</taxon>
        <taxon>Echinococcus</taxon>
        <taxon>Echinococcus canadensis group</taxon>
    </lineage>
</organism>
<protein>
    <submittedName>
        <fullName evidence="2">Uncharacterized protein</fullName>
    </submittedName>
</protein>
<dbReference type="Proteomes" id="UP000887562">
    <property type="component" value="Unplaced"/>
</dbReference>
<keyword evidence="1" id="KW-1185">Reference proteome</keyword>
<reference evidence="2" key="1">
    <citation type="submission" date="2022-11" db="UniProtKB">
        <authorList>
            <consortium name="WormBaseParasite"/>
        </authorList>
    </citation>
    <scope>IDENTIFICATION</scope>
</reference>
<dbReference type="AlphaFoldDB" id="A0A915EXL3"/>
<evidence type="ECO:0000313" key="2">
    <source>
        <dbReference type="WBParaSite" id="maker-E.canG7_contigs_7430-snap-gene-0.0-mRNA-1"/>
    </source>
</evidence>